<name>A0AAV0XKJ1_9HEMI</name>
<dbReference type="Proteomes" id="UP001160148">
    <property type="component" value="Unassembled WGS sequence"/>
</dbReference>
<feature type="region of interest" description="Disordered" evidence="1">
    <location>
        <begin position="1"/>
        <end position="20"/>
    </location>
</feature>
<keyword evidence="3" id="KW-1185">Reference proteome</keyword>
<protein>
    <recommendedName>
        <fullName evidence="4">Essential protein Yae1 N-terminal domain-containing protein</fullName>
    </recommendedName>
</protein>
<evidence type="ECO:0000256" key="1">
    <source>
        <dbReference type="SAM" id="MobiDB-lite"/>
    </source>
</evidence>
<evidence type="ECO:0000313" key="2">
    <source>
        <dbReference type="EMBL" id="CAI6368843.1"/>
    </source>
</evidence>
<sequence>MSTNCQSEHGDVSSDDEQEIMRRNWKKNISTIKKTAFREGATSTDIESDVMFQMGFDNGYKDGFKDGYTNGSYKSTMMLLNKFNFSEDCEEK</sequence>
<evidence type="ECO:0008006" key="4">
    <source>
        <dbReference type="Google" id="ProtNLM"/>
    </source>
</evidence>
<evidence type="ECO:0000313" key="3">
    <source>
        <dbReference type="Proteomes" id="UP001160148"/>
    </source>
</evidence>
<dbReference type="AlphaFoldDB" id="A0AAV0XKJ1"/>
<gene>
    <name evidence="2" type="ORF">MEUPH1_LOCUS23155</name>
</gene>
<accession>A0AAV0XKJ1</accession>
<reference evidence="2 3" key="1">
    <citation type="submission" date="2023-01" db="EMBL/GenBank/DDBJ databases">
        <authorList>
            <person name="Whitehead M."/>
        </authorList>
    </citation>
    <scope>NUCLEOTIDE SEQUENCE [LARGE SCALE GENOMIC DNA]</scope>
</reference>
<organism evidence="2 3">
    <name type="scientific">Macrosiphum euphorbiae</name>
    <name type="common">potato aphid</name>
    <dbReference type="NCBI Taxonomy" id="13131"/>
    <lineage>
        <taxon>Eukaryota</taxon>
        <taxon>Metazoa</taxon>
        <taxon>Ecdysozoa</taxon>
        <taxon>Arthropoda</taxon>
        <taxon>Hexapoda</taxon>
        <taxon>Insecta</taxon>
        <taxon>Pterygota</taxon>
        <taxon>Neoptera</taxon>
        <taxon>Paraneoptera</taxon>
        <taxon>Hemiptera</taxon>
        <taxon>Sternorrhyncha</taxon>
        <taxon>Aphidomorpha</taxon>
        <taxon>Aphidoidea</taxon>
        <taxon>Aphididae</taxon>
        <taxon>Macrosiphini</taxon>
        <taxon>Macrosiphum</taxon>
    </lineage>
</organism>
<proteinExistence type="predicted"/>
<dbReference type="EMBL" id="CARXXK010000005">
    <property type="protein sequence ID" value="CAI6368843.1"/>
    <property type="molecule type" value="Genomic_DNA"/>
</dbReference>
<comment type="caution">
    <text evidence="2">The sequence shown here is derived from an EMBL/GenBank/DDBJ whole genome shotgun (WGS) entry which is preliminary data.</text>
</comment>